<evidence type="ECO:0000256" key="1">
    <source>
        <dbReference type="ARBA" id="ARBA00023015"/>
    </source>
</evidence>
<dbReference type="PANTHER" id="PTHR30136">
    <property type="entry name" value="HELIX-TURN-HELIX TRANSCRIPTIONAL REGULATOR, ICLR FAMILY"/>
    <property type="match status" value="1"/>
</dbReference>
<keyword evidence="1" id="KW-0805">Transcription regulation</keyword>
<keyword evidence="2 6" id="KW-0238">DNA-binding</keyword>
<dbReference type="SUPFAM" id="SSF55781">
    <property type="entry name" value="GAF domain-like"/>
    <property type="match status" value="1"/>
</dbReference>
<dbReference type="AlphaFoldDB" id="A0A7X0FN76"/>
<protein>
    <submittedName>
        <fullName evidence="6">DNA-binding IclR family transcriptional regulator</fullName>
    </submittedName>
</protein>
<dbReference type="GO" id="GO:0003677">
    <property type="term" value="F:DNA binding"/>
    <property type="evidence" value="ECO:0007669"/>
    <property type="project" value="UniProtKB-KW"/>
</dbReference>
<dbReference type="PANTHER" id="PTHR30136:SF39">
    <property type="entry name" value="TRANSCRIPTIONAL REGULATORY PROTEIN"/>
    <property type="match status" value="1"/>
</dbReference>
<name>A0A7X0FN76_9MICO</name>
<evidence type="ECO:0000313" key="7">
    <source>
        <dbReference type="Proteomes" id="UP000537775"/>
    </source>
</evidence>
<dbReference type="InterPro" id="IPR050707">
    <property type="entry name" value="HTH_MetabolicPath_Reg"/>
</dbReference>
<dbReference type="SMART" id="SM00346">
    <property type="entry name" value="HTH_ICLR"/>
    <property type="match status" value="1"/>
</dbReference>
<evidence type="ECO:0000256" key="2">
    <source>
        <dbReference type="ARBA" id="ARBA00023125"/>
    </source>
</evidence>
<dbReference type="InterPro" id="IPR036388">
    <property type="entry name" value="WH-like_DNA-bd_sf"/>
</dbReference>
<dbReference type="PROSITE" id="PS51078">
    <property type="entry name" value="ICLR_ED"/>
    <property type="match status" value="1"/>
</dbReference>
<comment type="caution">
    <text evidence="6">The sequence shown here is derived from an EMBL/GenBank/DDBJ whole genome shotgun (WGS) entry which is preliminary data.</text>
</comment>
<dbReference type="InterPro" id="IPR014757">
    <property type="entry name" value="Tscrpt_reg_IclR_C"/>
</dbReference>
<dbReference type="InterPro" id="IPR005471">
    <property type="entry name" value="Tscrpt_reg_IclR_N"/>
</dbReference>
<gene>
    <name evidence="6" type="ORF">HD594_000907</name>
</gene>
<dbReference type="InterPro" id="IPR036390">
    <property type="entry name" value="WH_DNA-bd_sf"/>
</dbReference>
<sequence>MADPTTSPVIGVLPRVNSVLTAIGAGGENGVRLKDLADATGIARPTVHRLLQDMAEVEFVTQLSDRRYALGPALFWLGLGAPPALPAMPAVRAVAQALADAVGDTVYVSMRVPDGVRYILRAEGDFPIRTHVVAVGETKPFTSSYSGLALLATLPEETREHALRNIVVSAPPGWASTMGLDETMRAAIDHVRAHGWCAGPGLVMPGVAGIAAPVPDPSGVPVAAISISAVEARLPRERAEQLAPQLMAAARRIAKIIAPARQAN</sequence>
<evidence type="ECO:0000259" key="4">
    <source>
        <dbReference type="PROSITE" id="PS51077"/>
    </source>
</evidence>
<dbReference type="GO" id="GO:0003700">
    <property type="term" value="F:DNA-binding transcription factor activity"/>
    <property type="evidence" value="ECO:0007669"/>
    <property type="project" value="TreeGrafter"/>
</dbReference>
<dbReference type="SUPFAM" id="SSF46785">
    <property type="entry name" value="Winged helix' DNA-binding domain"/>
    <property type="match status" value="1"/>
</dbReference>
<dbReference type="RefSeq" id="WP_184749826.1">
    <property type="nucleotide sequence ID" value="NZ_BAAAJR010000003.1"/>
</dbReference>
<dbReference type="EMBL" id="JACHML010000001">
    <property type="protein sequence ID" value="MBB6390594.1"/>
    <property type="molecule type" value="Genomic_DNA"/>
</dbReference>
<feature type="domain" description="IclR-ED" evidence="5">
    <location>
        <begin position="73"/>
        <end position="259"/>
    </location>
</feature>
<evidence type="ECO:0000256" key="3">
    <source>
        <dbReference type="ARBA" id="ARBA00023163"/>
    </source>
</evidence>
<dbReference type="Proteomes" id="UP000537775">
    <property type="component" value="Unassembled WGS sequence"/>
</dbReference>
<evidence type="ECO:0000259" key="5">
    <source>
        <dbReference type="PROSITE" id="PS51078"/>
    </source>
</evidence>
<reference evidence="6 7" key="1">
    <citation type="submission" date="2020-08" db="EMBL/GenBank/DDBJ databases">
        <title>Sequencing the genomes of 1000 actinobacteria strains.</title>
        <authorList>
            <person name="Klenk H.-P."/>
        </authorList>
    </citation>
    <scope>NUCLEOTIDE SEQUENCE [LARGE SCALE GENOMIC DNA]</scope>
    <source>
        <strain evidence="6 7">DSM 12511</strain>
    </source>
</reference>
<evidence type="ECO:0000313" key="6">
    <source>
        <dbReference type="EMBL" id="MBB6390594.1"/>
    </source>
</evidence>
<organism evidence="6 7">
    <name type="scientific">Microbacterium thalassium</name>
    <dbReference type="NCBI Taxonomy" id="362649"/>
    <lineage>
        <taxon>Bacteria</taxon>
        <taxon>Bacillati</taxon>
        <taxon>Actinomycetota</taxon>
        <taxon>Actinomycetes</taxon>
        <taxon>Micrococcales</taxon>
        <taxon>Microbacteriaceae</taxon>
        <taxon>Microbacterium</taxon>
    </lineage>
</organism>
<keyword evidence="7" id="KW-1185">Reference proteome</keyword>
<dbReference type="GO" id="GO:0045892">
    <property type="term" value="P:negative regulation of DNA-templated transcription"/>
    <property type="evidence" value="ECO:0007669"/>
    <property type="project" value="TreeGrafter"/>
</dbReference>
<feature type="domain" description="HTH iclR-type" evidence="4">
    <location>
        <begin position="10"/>
        <end position="72"/>
    </location>
</feature>
<dbReference type="InterPro" id="IPR029016">
    <property type="entry name" value="GAF-like_dom_sf"/>
</dbReference>
<dbReference type="Gene3D" id="3.30.450.40">
    <property type="match status" value="1"/>
</dbReference>
<dbReference type="Pfam" id="PF01614">
    <property type="entry name" value="IclR_C"/>
    <property type="match status" value="1"/>
</dbReference>
<dbReference type="PROSITE" id="PS51077">
    <property type="entry name" value="HTH_ICLR"/>
    <property type="match status" value="1"/>
</dbReference>
<keyword evidence="3" id="KW-0804">Transcription</keyword>
<accession>A0A7X0FN76</accession>
<proteinExistence type="predicted"/>
<dbReference type="Pfam" id="PF09339">
    <property type="entry name" value="HTH_IclR"/>
    <property type="match status" value="1"/>
</dbReference>
<dbReference type="Gene3D" id="1.10.10.10">
    <property type="entry name" value="Winged helix-like DNA-binding domain superfamily/Winged helix DNA-binding domain"/>
    <property type="match status" value="1"/>
</dbReference>